<dbReference type="InterPro" id="IPR006680">
    <property type="entry name" value="Amidohydro-rel"/>
</dbReference>
<dbReference type="InterPro" id="IPR032465">
    <property type="entry name" value="ACMSD"/>
</dbReference>
<organism evidence="3 4">
    <name type="scientific">Streptosporangium jomthongense</name>
    <dbReference type="NCBI Taxonomy" id="1193683"/>
    <lineage>
        <taxon>Bacteria</taxon>
        <taxon>Bacillati</taxon>
        <taxon>Actinomycetota</taxon>
        <taxon>Actinomycetes</taxon>
        <taxon>Streptosporangiales</taxon>
        <taxon>Streptosporangiaceae</taxon>
        <taxon>Streptosporangium</taxon>
    </lineage>
</organism>
<accession>A0ABV8FDK3</accession>
<keyword evidence="1" id="KW-0456">Lyase</keyword>
<name>A0ABV8FDK3_9ACTN</name>
<evidence type="ECO:0000313" key="4">
    <source>
        <dbReference type="Proteomes" id="UP001595698"/>
    </source>
</evidence>
<dbReference type="SUPFAM" id="SSF51556">
    <property type="entry name" value="Metallo-dependent hydrolases"/>
    <property type="match status" value="1"/>
</dbReference>
<protein>
    <submittedName>
        <fullName evidence="3">Amidohydrolase family protein</fullName>
    </submittedName>
</protein>
<dbReference type="Pfam" id="PF04909">
    <property type="entry name" value="Amidohydro_2"/>
    <property type="match status" value="1"/>
</dbReference>
<dbReference type="Gene3D" id="3.20.20.140">
    <property type="entry name" value="Metal-dependent hydrolases"/>
    <property type="match status" value="1"/>
</dbReference>
<evidence type="ECO:0000256" key="1">
    <source>
        <dbReference type="ARBA" id="ARBA00023239"/>
    </source>
</evidence>
<comment type="caution">
    <text evidence="3">The sequence shown here is derived from an EMBL/GenBank/DDBJ whole genome shotgun (WGS) entry which is preliminary data.</text>
</comment>
<gene>
    <name evidence="3" type="ORF">ACFOYY_42000</name>
</gene>
<dbReference type="PANTHER" id="PTHR21240">
    <property type="entry name" value="2-AMINO-3-CARBOXYLMUCONATE-6-SEMIALDEHYDE DECARBOXYLASE"/>
    <property type="match status" value="1"/>
</dbReference>
<dbReference type="PANTHER" id="PTHR21240:SF28">
    <property type="entry name" value="ISO-OROTATE DECARBOXYLASE (EUROFUNG)"/>
    <property type="match status" value="1"/>
</dbReference>
<keyword evidence="4" id="KW-1185">Reference proteome</keyword>
<evidence type="ECO:0000259" key="2">
    <source>
        <dbReference type="Pfam" id="PF04909"/>
    </source>
</evidence>
<evidence type="ECO:0000313" key="3">
    <source>
        <dbReference type="EMBL" id="MFC3986762.1"/>
    </source>
</evidence>
<feature type="domain" description="Amidohydrolase-related" evidence="2">
    <location>
        <begin position="84"/>
        <end position="307"/>
    </location>
</feature>
<sequence>MTGQPTDEPVVDAHVNLATDLAVPRRFLEEQAANVHHRLVSHGQPVKLGRVTDRLLALYQDHDGDRLVAEMDAAGVDQAFLVAPDFSHVADGILSPPELAELHHKVSQRHPGRFRVFWGVDPRSGPDGIALFERCLDEYGFAGLKLYPPAGYSPSDRRLYPYYEVCAHRGVPVLSHTGPGWGPLDFTHGQPLMIDEAARDFPGVNFILGHGGVTHVEESTYLCLHRPNVFLDISQFPGVLSSDGWQAHLNRLFHLGVNHKILFGTCWPSFRMSVSLDSLTREFREGTTVFAGVRRSHRRLIMAGTIRRLAGDDGGVAAAERSA</sequence>
<dbReference type="EMBL" id="JBHSBC010000066">
    <property type="protein sequence ID" value="MFC3986762.1"/>
    <property type="molecule type" value="Genomic_DNA"/>
</dbReference>
<reference evidence="4" key="1">
    <citation type="journal article" date="2019" name="Int. J. Syst. Evol. Microbiol.">
        <title>The Global Catalogue of Microorganisms (GCM) 10K type strain sequencing project: providing services to taxonomists for standard genome sequencing and annotation.</title>
        <authorList>
            <consortium name="The Broad Institute Genomics Platform"/>
            <consortium name="The Broad Institute Genome Sequencing Center for Infectious Disease"/>
            <person name="Wu L."/>
            <person name="Ma J."/>
        </authorList>
    </citation>
    <scope>NUCLEOTIDE SEQUENCE [LARGE SCALE GENOMIC DNA]</scope>
    <source>
        <strain evidence="4">TBRC 7912</strain>
    </source>
</reference>
<dbReference type="Proteomes" id="UP001595698">
    <property type="component" value="Unassembled WGS sequence"/>
</dbReference>
<dbReference type="RefSeq" id="WP_352012227.1">
    <property type="nucleotide sequence ID" value="NZ_JBHSBC010000066.1"/>
</dbReference>
<dbReference type="InterPro" id="IPR032466">
    <property type="entry name" value="Metal_Hydrolase"/>
</dbReference>
<dbReference type="CDD" id="cd01292">
    <property type="entry name" value="metallo-dependent_hydrolases"/>
    <property type="match status" value="1"/>
</dbReference>
<proteinExistence type="predicted"/>